<reference evidence="1" key="1">
    <citation type="submission" date="2022-02" db="EMBL/GenBank/DDBJ databases">
        <title>Plant Genome Project.</title>
        <authorList>
            <person name="Zhang R.-G."/>
        </authorList>
    </citation>
    <scope>NUCLEOTIDE SEQUENCE</scope>
    <source>
        <strain evidence="1">AT1</strain>
    </source>
</reference>
<organism evidence="1 2">
    <name type="scientific">Rhododendron molle</name>
    <name type="common">Chinese azalea</name>
    <name type="synonym">Azalea mollis</name>
    <dbReference type="NCBI Taxonomy" id="49168"/>
    <lineage>
        <taxon>Eukaryota</taxon>
        <taxon>Viridiplantae</taxon>
        <taxon>Streptophyta</taxon>
        <taxon>Embryophyta</taxon>
        <taxon>Tracheophyta</taxon>
        <taxon>Spermatophyta</taxon>
        <taxon>Magnoliopsida</taxon>
        <taxon>eudicotyledons</taxon>
        <taxon>Gunneridae</taxon>
        <taxon>Pentapetalae</taxon>
        <taxon>asterids</taxon>
        <taxon>Ericales</taxon>
        <taxon>Ericaceae</taxon>
        <taxon>Ericoideae</taxon>
        <taxon>Rhodoreae</taxon>
        <taxon>Rhododendron</taxon>
    </lineage>
</organism>
<proteinExistence type="predicted"/>
<keyword evidence="2" id="KW-1185">Reference proteome</keyword>
<accession>A0ACC0MCT5</accession>
<comment type="caution">
    <text evidence="1">The sequence shown here is derived from an EMBL/GenBank/DDBJ whole genome shotgun (WGS) entry which is preliminary data.</text>
</comment>
<dbReference type="Proteomes" id="UP001062846">
    <property type="component" value="Chromosome 9"/>
</dbReference>
<evidence type="ECO:0000313" key="2">
    <source>
        <dbReference type="Proteomes" id="UP001062846"/>
    </source>
</evidence>
<evidence type="ECO:0000313" key="1">
    <source>
        <dbReference type="EMBL" id="KAI8538762.1"/>
    </source>
</evidence>
<dbReference type="EMBL" id="CM046396">
    <property type="protein sequence ID" value="KAI8538762.1"/>
    <property type="molecule type" value="Genomic_DNA"/>
</dbReference>
<sequence length="74" mass="8789">MLLWRCSSLKLSLSLIWNLLKQISDTLYTCPWEISTVAEDIKLWAKDRRWSFVWGCRAKTQSCIFASSFQMLFH</sequence>
<protein>
    <submittedName>
        <fullName evidence="1">Uncharacterized protein</fullName>
    </submittedName>
</protein>
<gene>
    <name evidence="1" type="ORF">RHMOL_Rhmol09G0129200</name>
</gene>
<name>A0ACC0MCT5_RHOML</name>